<evidence type="ECO:0000313" key="6">
    <source>
        <dbReference type="EMBL" id="OSS41517.1"/>
    </source>
</evidence>
<dbReference type="GO" id="GO:0016887">
    <property type="term" value="F:ATP hydrolysis activity"/>
    <property type="evidence" value="ECO:0007669"/>
    <property type="project" value="InterPro"/>
</dbReference>
<dbReference type="FunFam" id="3.40.50.300:FF:000134">
    <property type="entry name" value="Iron-enterobactin ABC transporter ATP-binding protein"/>
    <property type="match status" value="1"/>
</dbReference>
<protein>
    <submittedName>
        <fullName evidence="6">Vitamin B12 ABC transporter, ATPase component BtuD</fullName>
    </submittedName>
</protein>
<evidence type="ECO:0000256" key="1">
    <source>
        <dbReference type="ARBA" id="ARBA00005417"/>
    </source>
</evidence>
<dbReference type="InterPro" id="IPR003439">
    <property type="entry name" value="ABC_transporter-like_ATP-bd"/>
</dbReference>
<proteinExistence type="inferred from homology"/>
<dbReference type="PANTHER" id="PTHR42734">
    <property type="entry name" value="METAL TRANSPORT SYSTEM ATP-BINDING PROTEIN TM_0124-RELATED"/>
    <property type="match status" value="1"/>
</dbReference>
<keyword evidence="4" id="KW-0067">ATP-binding</keyword>
<keyword evidence="3" id="KW-0547">Nucleotide-binding</keyword>
<evidence type="ECO:0000256" key="4">
    <source>
        <dbReference type="ARBA" id="ARBA00022840"/>
    </source>
</evidence>
<dbReference type="SMART" id="SM00382">
    <property type="entry name" value="AAA"/>
    <property type="match status" value="1"/>
</dbReference>
<dbReference type="InterPro" id="IPR027417">
    <property type="entry name" value="P-loop_NTPase"/>
</dbReference>
<comment type="similarity">
    <text evidence="1">Belongs to the ABC transporter superfamily.</text>
</comment>
<dbReference type="InterPro" id="IPR003593">
    <property type="entry name" value="AAA+_ATPase"/>
</dbReference>
<dbReference type="RefSeq" id="WP_086033771.1">
    <property type="nucleotide sequence ID" value="NZ_MJBP01000001.1"/>
</dbReference>
<evidence type="ECO:0000259" key="5">
    <source>
        <dbReference type="PROSITE" id="PS50893"/>
    </source>
</evidence>
<comment type="caution">
    <text evidence="6">The sequence shown here is derived from an EMBL/GenBank/DDBJ whole genome shotgun (WGS) entry which is preliminary data.</text>
</comment>
<dbReference type="SUPFAM" id="SSF52540">
    <property type="entry name" value="P-loop containing nucleoside triphosphate hydrolases"/>
    <property type="match status" value="1"/>
</dbReference>
<dbReference type="GO" id="GO:0005524">
    <property type="term" value="F:ATP binding"/>
    <property type="evidence" value="ECO:0007669"/>
    <property type="project" value="UniProtKB-KW"/>
</dbReference>
<keyword evidence="2" id="KW-0813">Transport</keyword>
<sequence length="265" mass="29621">MALQKTKTLMIEAKELNFSYFDTTVLKDIAFSIKKSSICAILGPNGSGKSTLLKVLDKLLKPQKGTVLIENENLDKLSLRMAAKKIAYLSQETDISFSFSVFDIVLAGRAHNVGYLSQPSRQDLEIAQKAISLVGIDHLKNKIYTQLSGGQKRLVLIAQALAQQAKILLFDEPTNHLDFSNQYVILNLIKNLIKNNHLTAIITLHDPNLAVWFSDTIIMIKNGSLLNYGPTKTIMTAQNLSELYDEKITILNNNNRLFIMLSEIV</sequence>
<dbReference type="Gene3D" id="3.40.50.300">
    <property type="entry name" value="P-loop containing nucleotide triphosphate hydrolases"/>
    <property type="match status" value="1"/>
</dbReference>
<organism evidence="6 7">
    <name type="scientific">Desulfurella amilsii</name>
    <dbReference type="NCBI Taxonomy" id="1562698"/>
    <lineage>
        <taxon>Bacteria</taxon>
        <taxon>Pseudomonadati</taxon>
        <taxon>Campylobacterota</taxon>
        <taxon>Desulfurellia</taxon>
        <taxon>Desulfurellales</taxon>
        <taxon>Desulfurellaceae</taxon>
        <taxon>Desulfurella</taxon>
    </lineage>
</organism>
<evidence type="ECO:0000256" key="2">
    <source>
        <dbReference type="ARBA" id="ARBA00022448"/>
    </source>
</evidence>
<gene>
    <name evidence="6" type="ORF">DESAMIL20_1070</name>
</gene>
<dbReference type="PROSITE" id="PS50893">
    <property type="entry name" value="ABC_TRANSPORTER_2"/>
    <property type="match status" value="1"/>
</dbReference>
<dbReference type="STRING" id="1562698.DESAMIL20_1070"/>
<evidence type="ECO:0000313" key="7">
    <source>
        <dbReference type="Proteomes" id="UP000194141"/>
    </source>
</evidence>
<evidence type="ECO:0000256" key="3">
    <source>
        <dbReference type="ARBA" id="ARBA00022741"/>
    </source>
</evidence>
<dbReference type="CDD" id="cd03214">
    <property type="entry name" value="ABC_Iron-Siderophores_B12_Hemin"/>
    <property type="match status" value="1"/>
</dbReference>
<dbReference type="PROSITE" id="PS00211">
    <property type="entry name" value="ABC_TRANSPORTER_1"/>
    <property type="match status" value="1"/>
</dbReference>
<dbReference type="Pfam" id="PF00005">
    <property type="entry name" value="ABC_tran"/>
    <property type="match status" value="1"/>
</dbReference>
<feature type="domain" description="ABC transporter" evidence="5">
    <location>
        <begin position="11"/>
        <end position="247"/>
    </location>
</feature>
<accession>A0A1X4XVF8</accession>
<name>A0A1X4XVF8_9BACT</name>
<dbReference type="EMBL" id="MDSU01000018">
    <property type="protein sequence ID" value="OSS41517.1"/>
    <property type="molecule type" value="Genomic_DNA"/>
</dbReference>
<dbReference type="PANTHER" id="PTHR42734:SF6">
    <property type="entry name" value="MOLYBDATE IMPORT ATP-BINDING PROTEIN MOLC"/>
    <property type="match status" value="1"/>
</dbReference>
<dbReference type="InterPro" id="IPR050153">
    <property type="entry name" value="Metal_Ion_Import_ABC"/>
</dbReference>
<dbReference type="InterPro" id="IPR017871">
    <property type="entry name" value="ABC_transporter-like_CS"/>
</dbReference>
<dbReference type="Proteomes" id="UP000194141">
    <property type="component" value="Unassembled WGS sequence"/>
</dbReference>
<dbReference type="AlphaFoldDB" id="A0A1X4XVF8"/>
<keyword evidence="7" id="KW-1185">Reference proteome</keyword>
<reference evidence="6 7" key="1">
    <citation type="journal article" date="2017" name="Front. Microbiol.">
        <title>Genome Sequence of Desulfurella amilsii Strain TR1 and Comparative Genomics of Desulfurellaceae Family.</title>
        <authorList>
            <person name="Florentino A.P."/>
            <person name="Stams A.J."/>
            <person name="Sanchez-Andrea I."/>
        </authorList>
    </citation>
    <scope>NUCLEOTIDE SEQUENCE [LARGE SCALE GENOMIC DNA]</scope>
    <source>
        <strain evidence="6 7">TR1</strain>
    </source>
</reference>